<organism evidence="1">
    <name type="scientific">uncultured virus</name>
    <dbReference type="NCBI Taxonomy" id="340016"/>
    <lineage>
        <taxon>Viruses</taxon>
        <taxon>environmental samples</taxon>
    </lineage>
</organism>
<dbReference type="EMBL" id="GU735156">
    <property type="protein sequence ID" value="ADE29174.1"/>
    <property type="molecule type" value="Genomic_DNA"/>
</dbReference>
<sequence length="182" mass="20703">MTIWLCTECHREWVDPDDPPVEHDCYPEADSPEVVKLVPDGGQPLAERAVGEGLLHRGEATTIRNNARAIADLPRGRFHGSTVARDDPSVDLPYGDHPHGIKRLWRADIIRRVDRRKINQSTIYIWEVPERVREYAETYLEQLETAIPGCPHTGVRNVPRGGYTCCDDGCDNEVPREEVREK</sequence>
<protein>
    <submittedName>
        <fullName evidence="1">Uncharacterized protein</fullName>
    </submittedName>
</protein>
<reference evidence="1" key="1">
    <citation type="journal article" date="2010" name="Environ. Microbiol.">
        <title>The metavirome of a hypersaline environment.</title>
        <authorList>
            <person name="Santos F."/>
            <person name="Yarza P."/>
            <person name="Parro V."/>
            <person name="Briones C."/>
            <person name="Anton J."/>
        </authorList>
    </citation>
    <scope>NUCLEOTIDE SEQUENCE</scope>
</reference>
<accession>D5L2B5</accession>
<name>D5L2B5_9VIRU</name>
<evidence type="ECO:0000313" key="1">
    <source>
        <dbReference type="EMBL" id="ADE29174.1"/>
    </source>
</evidence>
<proteinExistence type="predicted"/>